<dbReference type="Proteomes" id="UP000525078">
    <property type="component" value="Unassembled WGS sequence"/>
</dbReference>
<name>A0A7J6DR82_CANSA</name>
<protein>
    <submittedName>
        <fullName evidence="1">Uncharacterized protein</fullName>
    </submittedName>
</protein>
<dbReference type="EMBL" id="JAATIQ010000700">
    <property type="protein sequence ID" value="KAF4348320.1"/>
    <property type="molecule type" value="Genomic_DNA"/>
</dbReference>
<organism evidence="1 4">
    <name type="scientific">Cannabis sativa</name>
    <name type="common">Hemp</name>
    <name type="synonym">Marijuana</name>
    <dbReference type="NCBI Taxonomy" id="3483"/>
    <lineage>
        <taxon>Eukaryota</taxon>
        <taxon>Viridiplantae</taxon>
        <taxon>Streptophyta</taxon>
        <taxon>Embryophyta</taxon>
        <taxon>Tracheophyta</taxon>
        <taxon>Spermatophyta</taxon>
        <taxon>Magnoliopsida</taxon>
        <taxon>eudicotyledons</taxon>
        <taxon>Gunneridae</taxon>
        <taxon>Pentapetalae</taxon>
        <taxon>rosids</taxon>
        <taxon>fabids</taxon>
        <taxon>Rosales</taxon>
        <taxon>Cannabaceae</taxon>
        <taxon>Cannabis</taxon>
    </lineage>
</organism>
<dbReference type="Proteomes" id="UP000583929">
    <property type="component" value="Unassembled WGS sequence"/>
</dbReference>
<evidence type="ECO:0000313" key="2">
    <source>
        <dbReference type="EMBL" id="KAF4390257.1"/>
    </source>
</evidence>
<gene>
    <name evidence="2" type="ORF">F8388_019912</name>
    <name evidence="1" type="ORF">G4B88_014254</name>
</gene>
<sequence>MPTHSTKPCSSWTSSRPSSKWAYSISNRVLKERSEHLAVLSIN</sequence>
<evidence type="ECO:0000313" key="1">
    <source>
        <dbReference type="EMBL" id="KAF4348320.1"/>
    </source>
</evidence>
<dbReference type="EMBL" id="JAATIP010000029">
    <property type="protein sequence ID" value="KAF4390257.1"/>
    <property type="molecule type" value="Genomic_DNA"/>
</dbReference>
<evidence type="ECO:0000313" key="3">
    <source>
        <dbReference type="Proteomes" id="UP000525078"/>
    </source>
</evidence>
<evidence type="ECO:0000313" key="4">
    <source>
        <dbReference type="Proteomes" id="UP000583929"/>
    </source>
</evidence>
<reference evidence="3 4" key="1">
    <citation type="journal article" date="2020" name="bioRxiv">
        <title>Sequence and annotation of 42 cannabis genomes reveals extensive copy number variation in cannabinoid synthesis and pathogen resistance genes.</title>
        <authorList>
            <person name="Mckernan K.J."/>
            <person name="Helbert Y."/>
            <person name="Kane L.T."/>
            <person name="Ebling H."/>
            <person name="Zhang L."/>
            <person name="Liu B."/>
            <person name="Eaton Z."/>
            <person name="Mclaughlin S."/>
            <person name="Kingan S."/>
            <person name="Baybayan P."/>
            <person name="Concepcion G."/>
            <person name="Jordan M."/>
            <person name="Riva A."/>
            <person name="Barbazuk W."/>
            <person name="Harkins T."/>
        </authorList>
    </citation>
    <scope>NUCLEOTIDE SEQUENCE [LARGE SCALE GENOMIC DNA]</scope>
    <source>
        <strain evidence="3 4">cv. Jamaican Lion 4</strain>
        <strain evidence="1">Father</strain>
        <strain evidence="2">Mother</strain>
        <tissue evidence="1">Leaf</tissue>
    </source>
</reference>
<comment type="caution">
    <text evidence="1">The sequence shown here is derived from an EMBL/GenBank/DDBJ whole genome shotgun (WGS) entry which is preliminary data.</text>
</comment>
<accession>A0A7J6DR82</accession>
<dbReference type="AlphaFoldDB" id="A0A7J6DR82"/>
<proteinExistence type="predicted"/>
<keyword evidence="4" id="KW-1185">Reference proteome</keyword>